<dbReference type="InterPro" id="IPR050312">
    <property type="entry name" value="IolE/XylAMocC-like"/>
</dbReference>
<keyword evidence="2" id="KW-0413">Isomerase</keyword>
<dbReference type="Pfam" id="PF01261">
    <property type="entry name" value="AP_endonuc_2"/>
    <property type="match status" value="1"/>
</dbReference>
<evidence type="ECO:0000313" key="3">
    <source>
        <dbReference type="Proteomes" id="UP001595891"/>
    </source>
</evidence>
<evidence type="ECO:0000259" key="1">
    <source>
        <dbReference type="Pfam" id="PF01261"/>
    </source>
</evidence>
<dbReference type="RefSeq" id="WP_262843843.1">
    <property type="nucleotide sequence ID" value="NZ_JANZYP010000022.1"/>
</dbReference>
<dbReference type="EMBL" id="JBHSFN010000020">
    <property type="protein sequence ID" value="MFC4590095.1"/>
    <property type="molecule type" value="Genomic_DNA"/>
</dbReference>
<proteinExistence type="predicted"/>
<organism evidence="2 3">
    <name type="scientific">Sphaerisporangium corydalis</name>
    <dbReference type="NCBI Taxonomy" id="1441875"/>
    <lineage>
        <taxon>Bacteria</taxon>
        <taxon>Bacillati</taxon>
        <taxon>Actinomycetota</taxon>
        <taxon>Actinomycetes</taxon>
        <taxon>Streptosporangiales</taxon>
        <taxon>Streptosporangiaceae</taxon>
        <taxon>Sphaerisporangium</taxon>
    </lineage>
</organism>
<feature type="domain" description="Xylose isomerase-like TIM barrel" evidence="1">
    <location>
        <begin position="21"/>
        <end position="250"/>
    </location>
</feature>
<reference evidence="3" key="1">
    <citation type="journal article" date="2019" name="Int. J. Syst. Evol. Microbiol.">
        <title>The Global Catalogue of Microorganisms (GCM) 10K type strain sequencing project: providing services to taxonomists for standard genome sequencing and annotation.</title>
        <authorList>
            <consortium name="The Broad Institute Genomics Platform"/>
            <consortium name="The Broad Institute Genome Sequencing Center for Infectious Disease"/>
            <person name="Wu L."/>
            <person name="Ma J."/>
        </authorList>
    </citation>
    <scope>NUCLEOTIDE SEQUENCE [LARGE SCALE GENOMIC DNA]</scope>
    <source>
        <strain evidence="3">CCUG 49560</strain>
    </source>
</reference>
<dbReference type="PANTHER" id="PTHR12110">
    <property type="entry name" value="HYDROXYPYRUVATE ISOMERASE"/>
    <property type="match status" value="1"/>
</dbReference>
<dbReference type="Proteomes" id="UP001595891">
    <property type="component" value="Unassembled WGS sequence"/>
</dbReference>
<dbReference type="Gene3D" id="3.20.20.150">
    <property type="entry name" value="Divalent-metal-dependent TIM barrel enzymes"/>
    <property type="match status" value="1"/>
</dbReference>
<dbReference type="PANTHER" id="PTHR12110:SF21">
    <property type="entry name" value="XYLOSE ISOMERASE-LIKE TIM BARREL DOMAIN-CONTAINING PROTEIN"/>
    <property type="match status" value="1"/>
</dbReference>
<dbReference type="GO" id="GO:0016853">
    <property type="term" value="F:isomerase activity"/>
    <property type="evidence" value="ECO:0007669"/>
    <property type="project" value="UniProtKB-KW"/>
</dbReference>
<dbReference type="InterPro" id="IPR036237">
    <property type="entry name" value="Xyl_isomerase-like_sf"/>
</dbReference>
<dbReference type="InterPro" id="IPR013022">
    <property type="entry name" value="Xyl_isomerase-like_TIM-brl"/>
</dbReference>
<comment type="caution">
    <text evidence="2">The sequence shown here is derived from an EMBL/GenBank/DDBJ whole genome shotgun (WGS) entry which is preliminary data.</text>
</comment>
<accession>A0ABV9EN14</accession>
<keyword evidence="3" id="KW-1185">Reference proteome</keyword>
<protein>
    <submittedName>
        <fullName evidence="2">Sugar phosphate isomerase/epimerase family protein</fullName>
    </submittedName>
</protein>
<gene>
    <name evidence="2" type="ORF">ACFO8L_28660</name>
</gene>
<name>A0ABV9EN14_9ACTN</name>
<dbReference type="SUPFAM" id="SSF51658">
    <property type="entry name" value="Xylose isomerase-like"/>
    <property type="match status" value="1"/>
</dbReference>
<evidence type="ECO:0000313" key="2">
    <source>
        <dbReference type="EMBL" id="MFC4590095.1"/>
    </source>
</evidence>
<sequence>MRLAVQERLLPGRTLQERFGFAVEAGFDAVELRGEGDLRFAGRRAELRRALADGVVMPVVAADLPHLVGDPDPGGREEAVRQLCSQLEVIGELGGLGVTTPVSRSRPPRPPGHDREALARALGTLGEHAARHGVLIMLEPLNRYEDHLVNTLAQAVDLCSMDSVRVAGNTFHMNIEEDDPCRSLAEAAPCLAHMRIGESNHHQPGTGHLDWAAQLGTLSAIGYEGHLALDCDLRGDPEAVLPRTSAFVRKFL</sequence>